<dbReference type="PANTHER" id="PTHR43193:SF2">
    <property type="entry name" value="POLYFERREDOXIN PROTEIN FWDF"/>
    <property type="match status" value="1"/>
</dbReference>
<dbReference type="InterPro" id="IPR052977">
    <property type="entry name" value="Polyferredoxin-like_ET"/>
</dbReference>
<evidence type="ECO:0000313" key="5">
    <source>
        <dbReference type="EMBL" id="OUP59989.1"/>
    </source>
</evidence>
<proteinExistence type="predicted"/>
<dbReference type="Proteomes" id="UP000195326">
    <property type="component" value="Unassembled WGS sequence"/>
</dbReference>
<dbReference type="InterPro" id="IPR017900">
    <property type="entry name" value="4Fe4S_Fe_S_CS"/>
</dbReference>
<dbReference type="EMBL" id="NFKL01000004">
    <property type="protein sequence ID" value="OUP59989.1"/>
    <property type="molecule type" value="Genomic_DNA"/>
</dbReference>
<accession>A0A1Y4LWH1</accession>
<sequence length="398" mass="43799">MFACRCGIIPLSALFRELTEKVNVIMIQITDKTKCCGCTACVSVCPQNCITMQTDDEGFSYPVVNPDLCIGCDACEAVCPCLNRKPNPPQPQAMAVRAKDDILRRFSSSGGVFSLLSTDVLNQGGAVCGAVFGDDFRVQHVIAWDETGVEPMRGAKYVQSDLGDVFRQIRDLVDNNTPVLFSGTPCQTAGLRAYLGGDADKVLTVAIVCHGVPSPKIWEKNLHELGTVTDVRLRDKRQSWKRYATNYFVDGKEILRPVMDDPYMKGFLRDLYNRPSCTDCPAKTGGYADLTLGDFWGIEKFLPEMDDDKGTSLVLVQTEQGKKALAAIADRVESKAVTFAQATQYNPAVTTSAHNHPQRNEAMKRLENEPLAAVVTDYTKTSGMEKLKGFARKLLGRK</sequence>
<dbReference type="STRING" id="501571.GCA_900143195_01638"/>
<dbReference type="InterPro" id="IPR017896">
    <property type="entry name" value="4Fe4S_Fe-S-bd"/>
</dbReference>
<evidence type="ECO:0000256" key="1">
    <source>
        <dbReference type="ARBA" id="ARBA00022723"/>
    </source>
</evidence>
<dbReference type="Pfam" id="PF04432">
    <property type="entry name" value="FrhB_FdhB_C"/>
    <property type="match status" value="1"/>
</dbReference>
<dbReference type="PANTHER" id="PTHR43193">
    <property type="match status" value="1"/>
</dbReference>
<feature type="domain" description="4Fe-4S ferredoxin-type" evidence="4">
    <location>
        <begin position="25"/>
        <end position="55"/>
    </location>
</feature>
<dbReference type="Pfam" id="PF12838">
    <property type="entry name" value="Fer4_7"/>
    <property type="match status" value="1"/>
</dbReference>
<dbReference type="PROSITE" id="PS00198">
    <property type="entry name" value="4FE4S_FER_1"/>
    <property type="match status" value="2"/>
</dbReference>
<reference evidence="6" key="1">
    <citation type="submission" date="2017-04" db="EMBL/GenBank/DDBJ databases">
        <title>Function of individual gut microbiota members based on whole genome sequencing of pure cultures obtained from chicken caecum.</title>
        <authorList>
            <person name="Medvecky M."/>
            <person name="Cejkova D."/>
            <person name="Polansky O."/>
            <person name="Karasova D."/>
            <person name="Kubasova T."/>
            <person name="Cizek A."/>
            <person name="Rychlik I."/>
        </authorList>
    </citation>
    <scope>NUCLEOTIDE SEQUENCE [LARGE SCALE GENOMIC DNA]</scope>
    <source>
        <strain evidence="6">An179</strain>
    </source>
</reference>
<evidence type="ECO:0000313" key="6">
    <source>
        <dbReference type="Proteomes" id="UP000195326"/>
    </source>
</evidence>
<dbReference type="AlphaFoldDB" id="A0A1Y4LWH1"/>
<dbReference type="SUPFAM" id="SSF54862">
    <property type="entry name" value="4Fe-4S ferredoxins"/>
    <property type="match status" value="1"/>
</dbReference>
<evidence type="ECO:0000256" key="2">
    <source>
        <dbReference type="ARBA" id="ARBA00023004"/>
    </source>
</evidence>
<evidence type="ECO:0000256" key="3">
    <source>
        <dbReference type="ARBA" id="ARBA00023014"/>
    </source>
</evidence>
<gene>
    <name evidence="5" type="ORF">B5F15_04015</name>
</gene>
<dbReference type="GO" id="GO:0046872">
    <property type="term" value="F:metal ion binding"/>
    <property type="evidence" value="ECO:0007669"/>
    <property type="project" value="UniProtKB-KW"/>
</dbReference>
<dbReference type="InterPro" id="IPR007525">
    <property type="entry name" value="FrhB_FdhB_C"/>
</dbReference>
<keyword evidence="2" id="KW-0408">Iron</keyword>
<keyword evidence="3" id="KW-0411">Iron-sulfur</keyword>
<feature type="domain" description="4Fe-4S ferredoxin-type" evidence="4">
    <location>
        <begin position="60"/>
        <end position="89"/>
    </location>
</feature>
<dbReference type="PROSITE" id="PS51379">
    <property type="entry name" value="4FE4S_FER_2"/>
    <property type="match status" value="2"/>
</dbReference>
<dbReference type="Gene3D" id="3.30.70.20">
    <property type="match status" value="1"/>
</dbReference>
<dbReference type="GO" id="GO:0051536">
    <property type="term" value="F:iron-sulfur cluster binding"/>
    <property type="evidence" value="ECO:0007669"/>
    <property type="project" value="UniProtKB-KW"/>
</dbReference>
<keyword evidence="1" id="KW-0479">Metal-binding</keyword>
<organism evidence="5 6">
    <name type="scientific">Butyricicoccus pullicaecorum</name>
    <dbReference type="NCBI Taxonomy" id="501571"/>
    <lineage>
        <taxon>Bacteria</taxon>
        <taxon>Bacillati</taxon>
        <taxon>Bacillota</taxon>
        <taxon>Clostridia</taxon>
        <taxon>Eubacteriales</taxon>
        <taxon>Butyricicoccaceae</taxon>
        <taxon>Butyricicoccus</taxon>
    </lineage>
</organism>
<protein>
    <recommendedName>
        <fullName evidence="4">4Fe-4S ferredoxin-type domain-containing protein</fullName>
    </recommendedName>
</protein>
<evidence type="ECO:0000259" key="4">
    <source>
        <dbReference type="PROSITE" id="PS51379"/>
    </source>
</evidence>
<name>A0A1Y4LWH1_9FIRM</name>
<comment type="caution">
    <text evidence="5">The sequence shown here is derived from an EMBL/GenBank/DDBJ whole genome shotgun (WGS) entry which is preliminary data.</text>
</comment>